<dbReference type="EMBL" id="JAIWYP010000005">
    <property type="protein sequence ID" value="KAH3816428.1"/>
    <property type="molecule type" value="Genomic_DNA"/>
</dbReference>
<evidence type="ECO:0000313" key="1">
    <source>
        <dbReference type="EMBL" id="KAH3816428.1"/>
    </source>
</evidence>
<accession>A0A9D4GGM4</accession>
<sequence>MYGRGHTGFQGRNTLPALSANVGKIKGNNNSVVKVEKNVDLYWGTRVGIVNTLSIGTNVHVAHGGKIDLPKTVIIDKGWWLDICGTISTSTDLLTVREKGELRMSYPASDLNVHTVVVDYEGKMAASTYCPSTQKVYMSVTYFNTTADFTLDTNLFSLSSGQKGTVSKVETALNYTACPLNGTLDLKRGQFCEVITGASYSFTTLTIEPGAEIRVKGSATGVNLTTITAANVDIKFGGLITGVGKGFMSNRPWGPNCNRKRGYSCWFWYWKYQISLWQYHHPKHIRQQWLWRHGNKRLWWCSN</sequence>
<proteinExistence type="predicted"/>
<dbReference type="Proteomes" id="UP000828390">
    <property type="component" value="Unassembled WGS sequence"/>
</dbReference>
<reference evidence="1" key="2">
    <citation type="submission" date="2020-11" db="EMBL/GenBank/DDBJ databases">
        <authorList>
            <person name="McCartney M.A."/>
            <person name="Auch B."/>
            <person name="Kono T."/>
            <person name="Mallez S."/>
            <person name="Becker A."/>
            <person name="Gohl D.M."/>
            <person name="Silverstein K.A.T."/>
            <person name="Koren S."/>
            <person name="Bechman K.B."/>
            <person name="Herman A."/>
            <person name="Abrahante J.E."/>
            <person name="Garbe J."/>
        </authorList>
    </citation>
    <scope>NUCLEOTIDE SEQUENCE</scope>
    <source>
        <strain evidence="1">Duluth1</strain>
        <tissue evidence="1">Whole animal</tissue>
    </source>
</reference>
<evidence type="ECO:0000313" key="2">
    <source>
        <dbReference type="Proteomes" id="UP000828390"/>
    </source>
</evidence>
<keyword evidence="2" id="KW-1185">Reference proteome</keyword>
<organism evidence="1 2">
    <name type="scientific">Dreissena polymorpha</name>
    <name type="common">Zebra mussel</name>
    <name type="synonym">Mytilus polymorpha</name>
    <dbReference type="NCBI Taxonomy" id="45954"/>
    <lineage>
        <taxon>Eukaryota</taxon>
        <taxon>Metazoa</taxon>
        <taxon>Spiralia</taxon>
        <taxon>Lophotrochozoa</taxon>
        <taxon>Mollusca</taxon>
        <taxon>Bivalvia</taxon>
        <taxon>Autobranchia</taxon>
        <taxon>Heteroconchia</taxon>
        <taxon>Euheterodonta</taxon>
        <taxon>Imparidentia</taxon>
        <taxon>Neoheterodontei</taxon>
        <taxon>Myida</taxon>
        <taxon>Dreissenoidea</taxon>
        <taxon>Dreissenidae</taxon>
        <taxon>Dreissena</taxon>
    </lineage>
</organism>
<comment type="caution">
    <text evidence="1">The sequence shown here is derived from an EMBL/GenBank/DDBJ whole genome shotgun (WGS) entry which is preliminary data.</text>
</comment>
<reference evidence="1" key="1">
    <citation type="journal article" date="2019" name="bioRxiv">
        <title>The Genome of the Zebra Mussel, Dreissena polymorpha: A Resource for Invasive Species Research.</title>
        <authorList>
            <person name="McCartney M.A."/>
            <person name="Auch B."/>
            <person name="Kono T."/>
            <person name="Mallez S."/>
            <person name="Zhang Y."/>
            <person name="Obille A."/>
            <person name="Becker A."/>
            <person name="Abrahante J.E."/>
            <person name="Garbe J."/>
            <person name="Badalamenti J.P."/>
            <person name="Herman A."/>
            <person name="Mangelson H."/>
            <person name="Liachko I."/>
            <person name="Sullivan S."/>
            <person name="Sone E.D."/>
            <person name="Koren S."/>
            <person name="Silverstein K.A.T."/>
            <person name="Beckman K.B."/>
            <person name="Gohl D.M."/>
        </authorList>
    </citation>
    <scope>NUCLEOTIDE SEQUENCE</scope>
    <source>
        <strain evidence="1">Duluth1</strain>
        <tissue evidence="1">Whole animal</tissue>
    </source>
</reference>
<dbReference type="AlphaFoldDB" id="A0A9D4GGM4"/>
<name>A0A9D4GGM4_DREPO</name>
<protein>
    <submittedName>
        <fullName evidence="1">Uncharacterized protein</fullName>
    </submittedName>
</protein>
<gene>
    <name evidence="1" type="ORF">DPMN_117944</name>
</gene>